<feature type="domain" description="Methyltransferase FkbM" evidence="1">
    <location>
        <begin position="88"/>
        <end position="245"/>
    </location>
</feature>
<evidence type="ECO:0000259" key="1">
    <source>
        <dbReference type="Pfam" id="PF05050"/>
    </source>
</evidence>
<dbReference type="InterPro" id="IPR006342">
    <property type="entry name" value="FkbM_mtfrase"/>
</dbReference>
<dbReference type="InterPro" id="IPR029063">
    <property type="entry name" value="SAM-dependent_MTases_sf"/>
</dbReference>
<dbReference type="GO" id="GO:0032259">
    <property type="term" value="P:methylation"/>
    <property type="evidence" value="ECO:0007669"/>
    <property type="project" value="UniProtKB-KW"/>
</dbReference>
<keyword evidence="2" id="KW-0808">Transferase</keyword>
<gene>
    <name evidence="2" type="ORF">GRI99_12770</name>
</gene>
<protein>
    <submittedName>
        <fullName evidence="2">FkbM family methyltransferase</fullName>
    </submittedName>
</protein>
<name>A0A844Z0I8_9SPHN</name>
<dbReference type="EMBL" id="WTYV01000005">
    <property type="protein sequence ID" value="MXO72501.1"/>
    <property type="molecule type" value="Genomic_DNA"/>
</dbReference>
<organism evidence="2 3">
    <name type="scientific">Alteraurantiacibacter buctensis</name>
    <dbReference type="NCBI Taxonomy" id="1503981"/>
    <lineage>
        <taxon>Bacteria</taxon>
        <taxon>Pseudomonadati</taxon>
        <taxon>Pseudomonadota</taxon>
        <taxon>Alphaproteobacteria</taxon>
        <taxon>Sphingomonadales</taxon>
        <taxon>Erythrobacteraceae</taxon>
        <taxon>Alteraurantiacibacter</taxon>
    </lineage>
</organism>
<evidence type="ECO:0000313" key="3">
    <source>
        <dbReference type="Proteomes" id="UP000466966"/>
    </source>
</evidence>
<dbReference type="InterPro" id="IPR052514">
    <property type="entry name" value="SAM-dependent_MTase"/>
</dbReference>
<dbReference type="SUPFAM" id="SSF53335">
    <property type="entry name" value="S-adenosyl-L-methionine-dependent methyltransferases"/>
    <property type="match status" value="1"/>
</dbReference>
<reference evidence="2 3" key="1">
    <citation type="submission" date="2019-12" db="EMBL/GenBank/DDBJ databases">
        <title>Genomic-based taxomic classification of the family Erythrobacteraceae.</title>
        <authorList>
            <person name="Xu L."/>
        </authorList>
    </citation>
    <scope>NUCLEOTIDE SEQUENCE [LARGE SCALE GENOMIC DNA]</scope>
    <source>
        <strain evidence="2 3">M0322</strain>
    </source>
</reference>
<dbReference type="RefSeq" id="WP_160772434.1">
    <property type="nucleotide sequence ID" value="NZ_WTYV01000005.1"/>
</dbReference>
<keyword evidence="2" id="KW-0489">Methyltransferase</keyword>
<dbReference type="GO" id="GO:0008168">
    <property type="term" value="F:methyltransferase activity"/>
    <property type="evidence" value="ECO:0007669"/>
    <property type="project" value="UniProtKB-KW"/>
</dbReference>
<proteinExistence type="predicted"/>
<dbReference type="NCBIfam" id="TIGR01444">
    <property type="entry name" value="fkbM_fam"/>
    <property type="match status" value="1"/>
</dbReference>
<dbReference type="Gene3D" id="3.40.50.150">
    <property type="entry name" value="Vaccinia Virus protein VP39"/>
    <property type="match status" value="1"/>
</dbReference>
<comment type="caution">
    <text evidence="2">The sequence shown here is derived from an EMBL/GenBank/DDBJ whole genome shotgun (WGS) entry which is preliminary data.</text>
</comment>
<dbReference type="Proteomes" id="UP000466966">
    <property type="component" value="Unassembled WGS sequence"/>
</dbReference>
<accession>A0A844Z0I8</accession>
<keyword evidence="3" id="KW-1185">Reference proteome</keyword>
<dbReference type="PANTHER" id="PTHR34203:SF15">
    <property type="entry name" value="SLL1173 PROTEIN"/>
    <property type="match status" value="1"/>
</dbReference>
<sequence>MKQMMRRAGVAIFRWLPLGHEGRRRVRKALLAVMGGPRRPFVMDWRGFRVQIDPGQAIDMRLHFTGDYEPATLAAIKRLAYPGSTAIDVGANVGLVSLWLTRCVGPAGRVIAVEPSAWACERLADNAALSGVTMIETIRAAVADRPGEAVLDVINGYNLDNTRSRRTETVTCVTVDQLVAERGITNLSLLKVDTDGFEMDVFRGAQTVLSTIRPDIVFEYGPDHLRRYSRAEPEALIALLRGHGYAVLDEHMQPLDPADLRLKFGETANLVARPEERLASVG</sequence>
<evidence type="ECO:0000313" key="2">
    <source>
        <dbReference type="EMBL" id="MXO72501.1"/>
    </source>
</evidence>
<dbReference type="PANTHER" id="PTHR34203">
    <property type="entry name" value="METHYLTRANSFERASE, FKBM FAMILY PROTEIN"/>
    <property type="match status" value="1"/>
</dbReference>
<dbReference type="AlphaFoldDB" id="A0A844Z0I8"/>
<dbReference type="Pfam" id="PF05050">
    <property type="entry name" value="Methyltransf_21"/>
    <property type="match status" value="1"/>
</dbReference>
<dbReference type="OrthoDB" id="7429061at2"/>